<dbReference type="SUPFAM" id="SSF52540">
    <property type="entry name" value="P-loop containing nucleoside triphosphate hydrolases"/>
    <property type="match status" value="1"/>
</dbReference>
<gene>
    <name evidence="4" type="ORF">Dsin_030142</name>
</gene>
<dbReference type="InterPro" id="IPR050173">
    <property type="entry name" value="ABC_transporter_C-like"/>
</dbReference>
<organism evidence="4 5">
    <name type="scientific">Dipteronia sinensis</name>
    <dbReference type="NCBI Taxonomy" id="43782"/>
    <lineage>
        <taxon>Eukaryota</taxon>
        <taxon>Viridiplantae</taxon>
        <taxon>Streptophyta</taxon>
        <taxon>Embryophyta</taxon>
        <taxon>Tracheophyta</taxon>
        <taxon>Spermatophyta</taxon>
        <taxon>Magnoliopsida</taxon>
        <taxon>eudicotyledons</taxon>
        <taxon>Gunneridae</taxon>
        <taxon>Pentapetalae</taxon>
        <taxon>rosids</taxon>
        <taxon>malvids</taxon>
        <taxon>Sapindales</taxon>
        <taxon>Sapindaceae</taxon>
        <taxon>Hippocastanoideae</taxon>
        <taxon>Acereae</taxon>
        <taxon>Dipteronia</taxon>
    </lineage>
</organism>
<dbReference type="GO" id="GO:0042626">
    <property type="term" value="F:ATPase-coupled transmembrane transporter activity"/>
    <property type="evidence" value="ECO:0007669"/>
    <property type="project" value="TreeGrafter"/>
</dbReference>
<reference evidence="4" key="1">
    <citation type="journal article" date="2023" name="Plant J.">
        <title>Genome sequences and population genomics provide insights into the demographic history, inbreeding, and mutation load of two 'living fossil' tree species of Dipteronia.</title>
        <authorList>
            <person name="Feng Y."/>
            <person name="Comes H.P."/>
            <person name="Chen J."/>
            <person name="Zhu S."/>
            <person name="Lu R."/>
            <person name="Zhang X."/>
            <person name="Li P."/>
            <person name="Qiu J."/>
            <person name="Olsen K.M."/>
            <person name="Qiu Y."/>
        </authorList>
    </citation>
    <scope>NUCLEOTIDE SEQUENCE</scope>
    <source>
        <strain evidence="4">NBL</strain>
    </source>
</reference>
<protein>
    <submittedName>
        <fullName evidence="4">Uncharacterized protein</fullName>
    </submittedName>
</protein>
<evidence type="ECO:0000256" key="2">
    <source>
        <dbReference type="ARBA" id="ARBA00022840"/>
    </source>
</evidence>
<evidence type="ECO:0000313" key="4">
    <source>
        <dbReference type="EMBL" id="KAK3182856.1"/>
    </source>
</evidence>
<keyword evidence="3" id="KW-1133">Transmembrane helix</keyword>
<dbReference type="GO" id="GO:0005524">
    <property type="term" value="F:ATP binding"/>
    <property type="evidence" value="ECO:0007669"/>
    <property type="project" value="UniProtKB-KW"/>
</dbReference>
<keyword evidence="2" id="KW-0067">ATP-binding</keyword>
<dbReference type="EMBL" id="JANJYJ010000010">
    <property type="protein sequence ID" value="KAK3182856.1"/>
    <property type="molecule type" value="Genomic_DNA"/>
</dbReference>
<evidence type="ECO:0000256" key="1">
    <source>
        <dbReference type="ARBA" id="ARBA00022741"/>
    </source>
</evidence>
<proteinExistence type="predicted"/>
<keyword evidence="1" id="KW-0547">Nucleotide-binding</keyword>
<dbReference type="AlphaFoldDB" id="A0AAD9ZI60"/>
<feature type="transmembrane region" description="Helical" evidence="3">
    <location>
        <begin position="129"/>
        <end position="149"/>
    </location>
</feature>
<evidence type="ECO:0000313" key="5">
    <source>
        <dbReference type="Proteomes" id="UP001281410"/>
    </source>
</evidence>
<dbReference type="InterPro" id="IPR027417">
    <property type="entry name" value="P-loop_NTPase"/>
</dbReference>
<keyword evidence="3" id="KW-0472">Membrane</keyword>
<keyword evidence="5" id="KW-1185">Reference proteome</keyword>
<sequence length="157" mass="17705">MTAFQEKSVILVTHQVYFLTEADRILVMESGQITESRTYAELMSTPRATFAQLVNAHKKAVSELVTYETRNMDETQEIHDNQSELPNESCSTREGGESEISVEGFPNTQLTIEEERKIGDVGCKLMLDYLYVSTGSLFFMLSLLSYCAFSAKLTVLH</sequence>
<dbReference type="GO" id="GO:0016020">
    <property type="term" value="C:membrane"/>
    <property type="evidence" value="ECO:0007669"/>
    <property type="project" value="TreeGrafter"/>
</dbReference>
<dbReference type="PANTHER" id="PTHR24223:SF108">
    <property type="entry name" value="ABC TRANSPORTER C FAMILY MEMBER 8"/>
    <property type="match status" value="1"/>
</dbReference>
<dbReference type="Proteomes" id="UP001281410">
    <property type="component" value="Unassembled WGS sequence"/>
</dbReference>
<evidence type="ECO:0000256" key="3">
    <source>
        <dbReference type="SAM" id="Phobius"/>
    </source>
</evidence>
<keyword evidence="3" id="KW-0812">Transmembrane</keyword>
<accession>A0AAD9ZI60</accession>
<dbReference type="PANTHER" id="PTHR24223">
    <property type="entry name" value="ATP-BINDING CASSETTE SUB-FAMILY C"/>
    <property type="match status" value="1"/>
</dbReference>
<comment type="caution">
    <text evidence="4">The sequence shown here is derived from an EMBL/GenBank/DDBJ whole genome shotgun (WGS) entry which is preliminary data.</text>
</comment>
<name>A0AAD9ZI60_9ROSI</name>
<dbReference type="Gene3D" id="3.40.50.300">
    <property type="entry name" value="P-loop containing nucleotide triphosphate hydrolases"/>
    <property type="match status" value="1"/>
</dbReference>